<dbReference type="PANTHER" id="PTHR33747:SF1">
    <property type="entry name" value="ADENYLATE CYCLASE-ASSOCIATED CAP C-TERMINAL DOMAIN-CONTAINING PROTEIN"/>
    <property type="match status" value="1"/>
</dbReference>
<accession>A0ABR8RER7</accession>
<dbReference type="EMBL" id="JACSQO010000016">
    <property type="protein sequence ID" value="MBD7946309.1"/>
    <property type="molecule type" value="Genomic_DNA"/>
</dbReference>
<dbReference type="SUPFAM" id="SSF103642">
    <property type="entry name" value="Sec-C motif"/>
    <property type="match status" value="1"/>
</dbReference>
<gene>
    <name evidence="2" type="ORF">H9650_19595</name>
</gene>
<dbReference type="Proteomes" id="UP000640786">
    <property type="component" value="Unassembled WGS sequence"/>
</dbReference>
<feature type="region of interest" description="Disordered" evidence="1">
    <location>
        <begin position="106"/>
        <end position="133"/>
    </location>
</feature>
<evidence type="ECO:0000256" key="1">
    <source>
        <dbReference type="SAM" id="MobiDB-lite"/>
    </source>
</evidence>
<keyword evidence="3" id="KW-1185">Reference proteome</keyword>
<protein>
    <submittedName>
        <fullName evidence="2">SEC-C domain-containing protein</fullName>
    </submittedName>
</protein>
<dbReference type="Pfam" id="PF02810">
    <property type="entry name" value="SEC-C"/>
    <property type="match status" value="1"/>
</dbReference>
<evidence type="ECO:0000313" key="2">
    <source>
        <dbReference type="EMBL" id="MBD7946309.1"/>
    </source>
</evidence>
<comment type="caution">
    <text evidence="2">The sequence shown here is derived from an EMBL/GenBank/DDBJ whole genome shotgun (WGS) entry which is preliminary data.</text>
</comment>
<reference evidence="2 3" key="1">
    <citation type="submission" date="2020-08" db="EMBL/GenBank/DDBJ databases">
        <title>A Genomic Blueprint of the Chicken Gut Microbiome.</title>
        <authorList>
            <person name="Gilroy R."/>
            <person name="Ravi A."/>
            <person name="Getino M."/>
            <person name="Pursley I."/>
            <person name="Horton D.L."/>
            <person name="Alikhan N.-F."/>
            <person name="Baker D."/>
            <person name="Gharbi K."/>
            <person name="Hall N."/>
            <person name="Watson M."/>
            <person name="Adriaenssens E.M."/>
            <person name="Foster-Nyarko E."/>
            <person name="Jarju S."/>
            <person name="Secka A."/>
            <person name="Antonio M."/>
            <person name="Oren A."/>
            <person name="Chaudhuri R."/>
            <person name="La Ragione R.M."/>
            <person name="Hildebrand F."/>
            <person name="Pallen M.J."/>
        </authorList>
    </citation>
    <scope>NUCLEOTIDE SEQUENCE [LARGE SCALE GENOMIC DNA]</scope>
    <source>
        <strain evidence="2 3">Sa2BUA9</strain>
    </source>
</reference>
<dbReference type="Gene3D" id="3.10.450.50">
    <property type="match status" value="1"/>
</dbReference>
<proteinExistence type="predicted"/>
<name>A0ABR8RER7_9BACI</name>
<sequence>MKNETCIYATSILKETKTDKAIEVLIKSYDKLDETGKETVIESITAHLTEQAFPLIEDYLSNGYHGGMIDLEQTLYAFYTVMGRSHDSLGEWKQIAEQNAIEFEQEQQAQASQPVVSEKIGRNDPCPCGSGKKYKKCCGK</sequence>
<dbReference type="PANTHER" id="PTHR33747">
    <property type="entry name" value="UPF0225 PROTEIN SCO1677"/>
    <property type="match status" value="1"/>
</dbReference>
<dbReference type="InterPro" id="IPR004027">
    <property type="entry name" value="SEC_C_motif"/>
</dbReference>
<organism evidence="2 3">
    <name type="scientific">Psychrobacillus faecigallinarum</name>
    <dbReference type="NCBI Taxonomy" id="2762235"/>
    <lineage>
        <taxon>Bacteria</taxon>
        <taxon>Bacillati</taxon>
        <taxon>Bacillota</taxon>
        <taxon>Bacilli</taxon>
        <taxon>Bacillales</taxon>
        <taxon>Bacillaceae</taxon>
        <taxon>Psychrobacillus</taxon>
    </lineage>
</organism>
<evidence type="ECO:0000313" key="3">
    <source>
        <dbReference type="Proteomes" id="UP000640786"/>
    </source>
</evidence>